<feature type="region of interest" description="Disordered" evidence="1">
    <location>
        <begin position="3518"/>
        <end position="3593"/>
    </location>
</feature>
<feature type="region of interest" description="Disordered" evidence="1">
    <location>
        <begin position="3933"/>
        <end position="3993"/>
    </location>
</feature>
<feature type="region of interest" description="Disordered" evidence="1">
    <location>
        <begin position="766"/>
        <end position="808"/>
    </location>
</feature>
<feature type="compositionally biased region" description="Basic and acidic residues" evidence="1">
    <location>
        <begin position="2397"/>
        <end position="2412"/>
    </location>
</feature>
<feature type="region of interest" description="Disordered" evidence="1">
    <location>
        <begin position="1342"/>
        <end position="1385"/>
    </location>
</feature>
<feature type="compositionally biased region" description="Polar residues" evidence="1">
    <location>
        <begin position="3519"/>
        <end position="3537"/>
    </location>
</feature>
<dbReference type="VEuPathDB" id="TriTrypDB:TcCL_ESM05949"/>
<feature type="compositionally biased region" description="Polar residues" evidence="1">
    <location>
        <begin position="3964"/>
        <end position="3975"/>
    </location>
</feature>
<dbReference type="VEuPathDB" id="TriTrypDB:TCDM_09227"/>
<dbReference type="InterPro" id="IPR016024">
    <property type="entry name" value="ARM-type_fold"/>
</dbReference>
<dbReference type="VEuPathDB" id="TriTrypDB:TcCLB.511311.70"/>
<dbReference type="VEuPathDB" id="TriTrypDB:TcCL_NonESM09993"/>
<dbReference type="VEuPathDB" id="TriTrypDB:TcYC6_0048700"/>
<dbReference type="PANTHER" id="PTHR24330:SF19">
    <property type="entry name" value="MEDIATOR OF RNA POLYMERASE II TRANSCRIPTION SUBUNIT 29"/>
    <property type="match status" value="1"/>
</dbReference>
<dbReference type="Gene3D" id="1.25.10.10">
    <property type="entry name" value="Leucine-rich Repeat Variant"/>
    <property type="match status" value="1"/>
</dbReference>
<evidence type="ECO:0000313" key="3">
    <source>
        <dbReference type="Proteomes" id="UP000246078"/>
    </source>
</evidence>
<comment type="caution">
    <text evidence="2">The sequence shown here is derived from an EMBL/GenBank/DDBJ whole genome shotgun (WGS) entry which is preliminary data.</text>
</comment>
<dbReference type="VEuPathDB" id="TriTrypDB:TCSYLVIO_008985"/>
<feature type="compositionally biased region" description="Acidic residues" evidence="1">
    <location>
        <begin position="2423"/>
        <end position="2433"/>
    </location>
</feature>
<feature type="region of interest" description="Disordered" evidence="1">
    <location>
        <begin position="3678"/>
        <end position="3712"/>
    </location>
</feature>
<dbReference type="InterPro" id="IPR052145">
    <property type="entry name" value="Mediator/Homeobox_domain"/>
</dbReference>
<dbReference type="VEuPathDB" id="TriTrypDB:TCDM_09225"/>
<feature type="region of interest" description="Disordered" evidence="1">
    <location>
        <begin position="501"/>
        <end position="552"/>
    </location>
</feature>
<proteinExistence type="predicted"/>
<dbReference type="VEuPathDB" id="TriTrypDB:C3747_23g270"/>
<feature type="compositionally biased region" description="Basic and acidic residues" evidence="1">
    <location>
        <begin position="3678"/>
        <end position="3690"/>
    </location>
</feature>
<dbReference type="SUPFAM" id="SSF48371">
    <property type="entry name" value="ARM repeat"/>
    <property type="match status" value="2"/>
</dbReference>
<dbReference type="VEuPathDB" id="TriTrypDB:BCY84_16833"/>
<accession>A0A2V2X7I9</accession>
<feature type="region of interest" description="Disordered" evidence="1">
    <location>
        <begin position="1180"/>
        <end position="1203"/>
    </location>
</feature>
<organism evidence="2 3">
    <name type="scientific">Trypanosoma cruzi</name>
    <dbReference type="NCBI Taxonomy" id="5693"/>
    <lineage>
        <taxon>Eukaryota</taxon>
        <taxon>Discoba</taxon>
        <taxon>Euglenozoa</taxon>
        <taxon>Kinetoplastea</taxon>
        <taxon>Metakinetoplastina</taxon>
        <taxon>Trypanosomatida</taxon>
        <taxon>Trypanosomatidae</taxon>
        <taxon>Trypanosoma</taxon>
        <taxon>Schizotrypanum</taxon>
    </lineage>
</organism>
<evidence type="ECO:0000313" key="2">
    <source>
        <dbReference type="EMBL" id="PWV16422.1"/>
    </source>
</evidence>
<protein>
    <recommendedName>
        <fullName evidence="4">Non-specific serine/threonine protein kinase</fullName>
    </recommendedName>
</protein>
<name>A0A2V2X7I9_TRYCR</name>
<feature type="compositionally biased region" description="Acidic residues" evidence="1">
    <location>
        <begin position="790"/>
        <end position="808"/>
    </location>
</feature>
<gene>
    <name evidence="2" type="ORF">C3747_23g270</name>
</gene>
<feature type="compositionally biased region" description="Pro residues" evidence="1">
    <location>
        <begin position="2206"/>
        <end position="2216"/>
    </location>
</feature>
<feature type="region of interest" description="Disordered" evidence="1">
    <location>
        <begin position="909"/>
        <end position="932"/>
    </location>
</feature>
<dbReference type="VEuPathDB" id="TriTrypDB:ECC02_001466"/>
<reference evidence="2 3" key="1">
    <citation type="journal article" date="2018" name="Microb. Genom.">
        <title>Expanding an expanded genome: long-read sequencing of Trypanosoma cruzi.</title>
        <authorList>
            <person name="Berna L."/>
            <person name="Rodriguez M."/>
            <person name="Chiribao M.L."/>
            <person name="Parodi-Talice A."/>
            <person name="Pita S."/>
            <person name="Rijo G."/>
            <person name="Alvarez-Valin F."/>
            <person name="Robello C."/>
        </authorList>
    </citation>
    <scope>NUCLEOTIDE SEQUENCE [LARGE SCALE GENOMIC DNA]</scope>
    <source>
        <strain evidence="2 3">TCC</strain>
    </source>
</reference>
<dbReference type="VEuPathDB" id="TriTrypDB:TcBrA4_0136010"/>
<feature type="compositionally biased region" description="Basic and acidic residues" evidence="1">
    <location>
        <begin position="3976"/>
        <end position="3985"/>
    </location>
</feature>
<dbReference type="InterPro" id="IPR011989">
    <property type="entry name" value="ARM-like"/>
</dbReference>
<evidence type="ECO:0008006" key="4">
    <source>
        <dbReference type="Google" id="ProtNLM"/>
    </source>
</evidence>
<feature type="region of interest" description="Disordered" evidence="1">
    <location>
        <begin position="690"/>
        <end position="713"/>
    </location>
</feature>
<feature type="compositionally biased region" description="Basic and acidic residues" evidence="1">
    <location>
        <begin position="3933"/>
        <end position="3946"/>
    </location>
</feature>
<dbReference type="VEuPathDB" id="TriTrypDB:TcG_06939"/>
<feature type="compositionally biased region" description="Low complexity" evidence="1">
    <location>
        <begin position="3691"/>
        <end position="3709"/>
    </location>
</feature>
<feature type="compositionally biased region" description="Low complexity" evidence="1">
    <location>
        <begin position="701"/>
        <end position="713"/>
    </location>
</feature>
<dbReference type="EMBL" id="PRFC01000023">
    <property type="protein sequence ID" value="PWV16422.1"/>
    <property type="molecule type" value="Genomic_DNA"/>
</dbReference>
<dbReference type="VEuPathDB" id="TriTrypDB:TcCLB.511757.10"/>
<feature type="region of interest" description="Disordered" evidence="1">
    <location>
        <begin position="2199"/>
        <end position="2232"/>
    </location>
</feature>
<feature type="region of interest" description="Disordered" evidence="1">
    <location>
        <begin position="2263"/>
        <end position="2293"/>
    </location>
</feature>
<dbReference type="VEuPathDB" id="TriTrypDB:Tc_MARK_7653"/>
<dbReference type="VEuPathDB" id="TriTrypDB:C4B63_25g194"/>
<feature type="compositionally biased region" description="Low complexity" evidence="1">
    <location>
        <begin position="3947"/>
        <end position="3957"/>
    </location>
</feature>
<evidence type="ECO:0000256" key="1">
    <source>
        <dbReference type="SAM" id="MobiDB-lite"/>
    </source>
</evidence>
<dbReference type="PANTHER" id="PTHR24330">
    <property type="entry name" value="HOMEOBOX PROTEIN BARH-LIKE"/>
    <property type="match status" value="1"/>
</dbReference>
<sequence>MAARLDALARVFFTPSSLCSPRQSRCHDLSCGSNSTEAVDVGARETDGSAAPNSFLWEALTEAHDNMNTTSSSSHRRRPMQSMPYEEEHFFPPLLQYFSELAMGSATMSSATHALLVAPSGMASTTVTPTARTAATGGYTSMRRQTQRRFVEGASSVLRARRSFAHKQCQSDCHTKGAACKAFGHAHSLHGLRASSSLRHSGVHADPLSPDRIDVFANYPQPPLTDGGDSYEALERNYQRGLNALVGLVEHFNRFFMHERGSAANASNSLGKRAANAETVSAPASSASAGPSDHRDAILNRLNILLRDLAGHGERALALHVILRAISWRFASKNERVTILFNHLRTCLPTARMSIVTLAMEVWGQLHVIEASSSVYLKITSELISLACDFLLYDNTLAEQLTGLVIIRHVALWPTSLYRALLSNERDSLFLATWTAITNDGSPAFIRELAAEALRALFVIALEQRNYRSVNSVLQHAISLLLVPEIKAELPGSFSLLPSPQYPPGDEGLRDATSAPAGKRPHVTSMPALTKHRRGDEKGADGATNKKGSGAGASSKLFAQLKRRIVTIGRSLFGISERRRWASQGLRSSSVNTVVSVRDTAAASVERDSAISVGSCVTFPVFSGTRSGASFVTQRKLQKRLSQVPPPQDRETALHAGTLVVGAFVSAVRSCFPNWEPSVVDFSEGQLTATDLATPPHPTRRTTGVAATTSTTTTTTTAVRNAGEIGPSQQRLCGSSSFCFANVCGGRKETPSGRHASDLPLASEDDHMENMSHSSETDDFAGYARRHQAEEEEEDDAEDGEDDDYNEDNGVEWLSLRSSASMGHRSLTAPVLLRNRHSLLSSPGNKTVPMHRSLSNPRKGSATTVAAAAPETVMVPAPLAGGDEGIAKGEVLSRPSDDALGQHPVQQNRQYHHYHHSHHKPRRTDSGERHTRQLSPQMCVGGRKMAELENFITPHTLRKLLALCYSHATHEAALPSTPPSYPFSSLYTERLLPILALYNPFILSNEDVGMALRLLIGRAVVAFCDPVQGPPCGAGGEELHRGTAFSATYRGNELRSLALINIGLFLAAIASSHPDIFQATVMRQFYPLLFSALQHDTPKYCPAAFPVLALLVHNIPEVFLERFHPIVKQLTELALSAPFTTEMTGIAAKVCDIYQELRPRCQTALLQRIAEVLTECGARQGSRVDGGSDTKRDGKKAKTKTSSESFDDSTTLLAKSFFNLEEKITCFRVLQGFCMEWEGTAFFFLEVCMPYMSHRHAPLRRECVLSCVNLLLSDCFHAIPQETGTRSFLGGRIHRATCRPRRLFLTGINNSTEHATIHSAKALMNTRGVGPEPDYRSALTGSLHRRQNSSPVAVAAATRRRRKSDTTTMMASHGERNSNPVFSPEPDVAVTCDRHTGRSHINTLREVLHRLVEVAVCDPEESIRHVALKNLTVETDQFLCTDAAILDLLFAAFNDAYLPNRLEVVRILRRIAQCTYSVVYPRLRKLFLQMLRHFQDRIFLSYSQHEGKVNTTVNITAEELQLLFELVQAVPHSISLHLDSILRLLREILLPHHTAERGTVIIALHMLSYFMDESTREEWTKFELLLELLAGQLLLRDGDAERLHAAIGTLQKVVQYFVVTKSFYNASHLQTIIGSLHSLLHQKPSIGSELSLSVLKLLGTISSIEPYYNQREDGHDTAMLLGRPEYKRRLPSLFHTNVEAVILDNRSCEKPRTRFTESMWPDIILRVLLRTFFEALNGVLTFTNEELGACLQATVAILRDIGTLRSLEHYMPSLLSALAGLFSRDGADSPLRVSTMENLAELVQVAGRTIAPMYALLVAFLEQHWVFSWYALPSCCKLLMALCKAVPDLAQEHCERFLSLLLGELMRLLGEISSASRSSKEQQRHCNVCSIKHTTAVEMNTATSVIREVLKAIHSLLPIADQSAVQSACLALAQLLRNPAITSATLDLAGYNGALHVSTSSLSFSAATTSVFDADVSHDIAQVLVDFLNDCDMTTKATAVVESVLLQLWHYAQAHKAMLQVLAEKQQEQQKLNYVQQQQQQQQQQKQRRYDLDFHWRRQFSWSRRQVSDVQLASVMNRSSLEQELRRRRGDQKVWFNCSSLARVVIMRETTGDDPEVNYTRSFPFRETNTSWESPVEMDLLACVLVVAGRCRLPAVSYDLMIGEYLKERFDPDSPVVNFFRNVTSPHYRLCLLPLGAQKPQASLQPPQPPPPPPPSRYSKEEEERGGGSAHHLQGHVNLDAVAIESAVSLGIHADGLRDDISPLGRREALPHSTPIPVRTRKQPLRSSRSASFSSHPIVSSSLATLTTSGVNSVTHILLAREVTPESGRGSVRGTNSSLLGCGTYSASRPTSNFLPAVSVGSGSFVKQRGLKRQPDVLSSGNNSIVNFAIEGVASPGEERPLPPMEREDNNKGQDAAAADMNDHDDDNDDGGYETEEQRFFLQHENLSASEWRPWFELFCTMLVESSDHVCVSICSTLVRRHFTIFSSDLLPIAFLSHLTKCDDRVVRRWMRLICDFVHMHDYLPQIIAAELARLAHHIRLHSSSLFSRPLARAIEQNYITLDLLVVLAERALNPPLLLLYTQQQILSGFSWEALARLLMALGDVKYDNDPRCFSQDPRIRHAAYQLLHATRSKYRKGITNTDEKTGVGKCNHSTEKLPWEMRQNLDSDKGDVLSACVALEPVAERDEEECMPSPLFLELGWFEAASRQYLRSIWTTIRILSGGERGTTPASSTRPILSPNDVVGAMRCYMRVYDFESIINMWRRIKGFPLAPEEEWASALTVEEEQRQQSLQRALLGTAWAPSTGGPVIPHIKRYVVSAAQALSRWDFVEDIDYNHLFADKRDERDRYAPSFGDFSFYKQMEIFRAAALTASKEYEEAKGVLSALRAALRESYAVFHTENARMKFELNIMFQQISDLEEGIDAIELKTALGDGAGKVVGTAASMANLAGSTTVVGDVAGGDSSGGAAENRRENSIATGANGVRESVELQQSRWRGRVAYSEATVRRLKNIAGRPLPAHSTVLQRFEIIALRSTLVSPEWQLRNILELSERIVREGMPKRAVRTINHFYSLPIDNNDTREERKYRDTLLLEKYRIELQHLFCTKDLECLHNEIADGLMLRCSRGLMHAHGFMRGKEFEEMPVDAFFGSGPVSEEQAELLLLHIECQRKLKAVYERRRHISLEPAPFFVPNPHMGAGSLGDLEMILRARFHTSSSHDANMPDGEEDEYNPADVLLREYRIMEHIIGSSVTLASVWREFGLLLFDVCMAIYAEWNNTKEPETLRNFCVQSQKAISALQKSVQFWNSAASTSVSGIGPFTTASTRRSRHARSAIPAVHLLLKALHLALKLEEVGMDSTYVGDKNKNIRNTFGDDAGRAASVAAAPERSETWERGAGFAHLDFSPAMYLHWGYILPFLVNAAARHSELHDAVRDMCAHSRAMLYQCVFHLVSTFEHRYSSILALEAAKGDQTLQYEENYPCGSSSSPLIAPHAKTAPTSTAYGAEEAAVDDAMRRRTPCHARMTSTESTYTVHQQQPQLQGTVVEWMPAAGNSERREEGRRAQSPSGTHDHPQRQQQQQQQSRYHRDIHSSHQQQQQWHSAMLLKLAENGPEHKAIISQTMQLCDFVRSGKGNSLSLGACALPVPTWFLQHRMVEVDKNELELQKGQPKSVRSFLNTSDKHVQTEREIGSKSHDNTNATTTTINNTTTPFTTTAQESGSKALQRVLHVRRKLCSLPSERRREEIFLFFISDGSVLRFHSIGMEEDSAASAISMPCSLTEPHDAHSRLAEAAPATCTATHAVPSSRFTVNGGSDMASGGAQPNPFPATTGGNRTPLMDLVENSAFIRPLAAMETAVCCLLGHIPIRHARRPLVLPVGIQEFITQLPDRAAYSSSWQLTLPPSLQFNCTASMLRQPSSLLHIISKYKANFQNRNPIQAEKSHEPHHQQEHQEQQQQQQQQHQEGVFQSGKIYNNDTSSQPPQEEKVKERIGARRASRSHRNRRELLTRYESLLEIAFDHGKTGPLCSFLHRVLSSNKLSEAEYPRPASQMVKLLEEITEAVQQHLREVEEVPKGPVSAEKEAAPLFSLETGNEENRLGERRGSFLISSSTKGWKAMQLQAKPLTKVRMAIFRAEAPRYAPLLRLAFQAASADAAEWLDAVHLFTHELAEWSMLQYLFDATHRESTTFFVDVTSGHVASHHIGVHALQPLPRALVPRHHPSFSTGGCSRVDEQVEEATPNKSPFQCTDPTIFRLTGCLISPLPLRCPYSVFLGAATQFLYSTLRYSRDLAGIAKFGLQDMKCFAWRGALFLQPPPGDGMDMDIMPESGSVTILPEVPNREIGRLVTTAFVLQSSDISTNLSVVAMSLGEFPGTPPVEGAAQTVGLNVMVERLSLISSPTKVSETTVTIPGGGVVQEPLMQPAKSEANCELERKRTSAVATTATDIGATVAVTKRKATAATTISAMEAARKMSFSTINTAALYTWGARRMTLHHLSFTPRIFDVSSILLKLMDDRIPMLDEPIVTVFDDPQFARSEELIQLYPSENSTIKFHEPPSKEADDTMADQYHCDVVENIEERVKQLIRSAVSQENLLGTPEAPHRWSSWAPQW</sequence>
<dbReference type="VEuPathDB" id="TriTrypDB:TcCL_ESM05951"/>
<dbReference type="Proteomes" id="UP000246078">
    <property type="component" value="Unassembled WGS sequence"/>
</dbReference>
<feature type="region of interest" description="Disordered" evidence="1">
    <location>
        <begin position="2395"/>
        <end position="2433"/>
    </location>
</feature>
<feature type="compositionally biased region" description="Basic residues" evidence="1">
    <location>
        <begin position="910"/>
        <end position="922"/>
    </location>
</feature>
<dbReference type="VEuPathDB" id="TriTrypDB:TCDM_09226"/>